<evidence type="ECO:0000313" key="3">
    <source>
        <dbReference type="Proteomes" id="UP000824469"/>
    </source>
</evidence>
<dbReference type="PANTHER" id="PTHR37174">
    <property type="entry name" value="FORKHEAD-ASSOCIATED DOMAIN PROTEIN"/>
    <property type="match status" value="1"/>
</dbReference>
<feature type="non-terminal residue" evidence="2">
    <location>
        <position position="311"/>
    </location>
</feature>
<gene>
    <name evidence="2" type="ORF">KI387_026920</name>
</gene>
<dbReference type="PANTHER" id="PTHR37174:SF2">
    <property type="entry name" value="FORKHEAD-ASSOCIATED DOMAIN PROTEIN"/>
    <property type="match status" value="1"/>
</dbReference>
<evidence type="ECO:0000313" key="2">
    <source>
        <dbReference type="EMBL" id="KAH9311885.1"/>
    </source>
</evidence>
<sequence>MGVTVGVAGFSPISPICKRNTSITCNSMPPLQIGRRWSGRGRSVVTKFSGGNTGIELNAEQLKVQLVKLQREADEAREKANSTRARFMRLTEAVDKLQLQAVANVKAGKESAAREMLLQKKKVMQALEKSKRRAELLDELLTKLGEAISGKEAQLMKILASTRLEMDIGQDSEGPVRVVSSTEDMPLNMENLEEHFDPDSKKTDMNEKKLRTNVIGATESQNQITQEVDTEKLLKSYTGNRDDDLVEIIKGIDSYQSFLIDLDQQIAGMETKLHTLLKFSSFLLEDEAERLSNQRVKTTMEILQALQNTRA</sequence>
<comment type="caution">
    <text evidence="2">The sequence shown here is derived from an EMBL/GenBank/DDBJ whole genome shotgun (WGS) entry which is preliminary data.</text>
</comment>
<keyword evidence="3" id="KW-1185">Reference proteome</keyword>
<proteinExistence type="predicted"/>
<dbReference type="AlphaFoldDB" id="A0AA38L8J7"/>
<dbReference type="EMBL" id="JAHRHJ020000006">
    <property type="protein sequence ID" value="KAH9311885.1"/>
    <property type="molecule type" value="Genomic_DNA"/>
</dbReference>
<organism evidence="2 3">
    <name type="scientific">Taxus chinensis</name>
    <name type="common">Chinese yew</name>
    <name type="synonym">Taxus wallichiana var. chinensis</name>
    <dbReference type="NCBI Taxonomy" id="29808"/>
    <lineage>
        <taxon>Eukaryota</taxon>
        <taxon>Viridiplantae</taxon>
        <taxon>Streptophyta</taxon>
        <taxon>Embryophyta</taxon>
        <taxon>Tracheophyta</taxon>
        <taxon>Spermatophyta</taxon>
        <taxon>Pinopsida</taxon>
        <taxon>Pinidae</taxon>
        <taxon>Conifers II</taxon>
        <taxon>Cupressales</taxon>
        <taxon>Taxaceae</taxon>
        <taxon>Taxus</taxon>
    </lineage>
</organism>
<name>A0AA38L8J7_TAXCH</name>
<evidence type="ECO:0000256" key="1">
    <source>
        <dbReference type="SAM" id="Coils"/>
    </source>
</evidence>
<dbReference type="OMA" id="LHIRERI"/>
<reference evidence="2 3" key="1">
    <citation type="journal article" date="2021" name="Nat. Plants">
        <title>The Taxus genome provides insights into paclitaxel biosynthesis.</title>
        <authorList>
            <person name="Xiong X."/>
            <person name="Gou J."/>
            <person name="Liao Q."/>
            <person name="Li Y."/>
            <person name="Zhou Q."/>
            <person name="Bi G."/>
            <person name="Li C."/>
            <person name="Du R."/>
            <person name="Wang X."/>
            <person name="Sun T."/>
            <person name="Guo L."/>
            <person name="Liang H."/>
            <person name="Lu P."/>
            <person name="Wu Y."/>
            <person name="Zhang Z."/>
            <person name="Ro D.K."/>
            <person name="Shang Y."/>
            <person name="Huang S."/>
            <person name="Yan J."/>
        </authorList>
    </citation>
    <scope>NUCLEOTIDE SEQUENCE [LARGE SCALE GENOMIC DNA]</scope>
    <source>
        <strain evidence="2">Ta-2019</strain>
    </source>
</reference>
<feature type="coiled-coil region" evidence="1">
    <location>
        <begin position="52"/>
        <end position="93"/>
    </location>
</feature>
<dbReference type="Proteomes" id="UP000824469">
    <property type="component" value="Unassembled WGS sequence"/>
</dbReference>
<accession>A0AA38L8J7</accession>
<keyword evidence="1" id="KW-0175">Coiled coil</keyword>
<protein>
    <submittedName>
        <fullName evidence="2">Uncharacterized protein</fullName>
    </submittedName>
</protein>